<dbReference type="GO" id="GO:0003723">
    <property type="term" value="F:RNA binding"/>
    <property type="evidence" value="ECO:0007669"/>
    <property type="project" value="InterPro"/>
</dbReference>
<evidence type="ECO:0000256" key="1">
    <source>
        <dbReference type="ARBA" id="ARBA00007345"/>
    </source>
</evidence>
<dbReference type="InterPro" id="IPR020934">
    <property type="entry name" value="Ribosomal_uS19_CS"/>
</dbReference>
<dbReference type="GO" id="GO:0003735">
    <property type="term" value="F:structural constituent of ribosome"/>
    <property type="evidence" value="ECO:0007669"/>
    <property type="project" value="InterPro"/>
</dbReference>
<dbReference type="FunFam" id="3.30.860.10:FF:000001">
    <property type="entry name" value="30S ribosomal protein S19"/>
    <property type="match status" value="1"/>
</dbReference>
<evidence type="ECO:0000256" key="3">
    <source>
        <dbReference type="ARBA" id="ARBA00023274"/>
    </source>
</evidence>
<keyword evidence="7" id="KW-1185">Reference proteome</keyword>
<protein>
    <recommendedName>
        <fullName evidence="4">Small ribosomal subunit protein uS19m</fullName>
    </recommendedName>
</protein>
<evidence type="ECO:0000256" key="4">
    <source>
        <dbReference type="ARBA" id="ARBA00044183"/>
    </source>
</evidence>
<dbReference type="InterPro" id="IPR002222">
    <property type="entry name" value="Ribosomal_uS19"/>
</dbReference>
<dbReference type="SUPFAM" id="SSF54570">
    <property type="entry name" value="Ribosomal protein S19"/>
    <property type="match status" value="1"/>
</dbReference>
<dbReference type="InterPro" id="IPR023575">
    <property type="entry name" value="Ribosomal_uS19_SF"/>
</dbReference>
<accession>A0A1E4SM32</accession>
<dbReference type="OrthoDB" id="2043at2759"/>
<dbReference type="GeneID" id="30983634"/>
<dbReference type="PROSITE" id="PS00323">
    <property type="entry name" value="RIBOSOMAL_S19"/>
    <property type="match status" value="1"/>
</dbReference>
<evidence type="ECO:0000313" key="7">
    <source>
        <dbReference type="Proteomes" id="UP000094285"/>
    </source>
</evidence>
<keyword evidence="3 5" id="KW-0687">Ribonucleoprotein</keyword>
<dbReference type="Gene3D" id="3.30.860.10">
    <property type="entry name" value="30s Ribosomal Protein S19, Chain A"/>
    <property type="match status" value="1"/>
</dbReference>
<gene>
    <name evidence="6" type="ORF">CANTADRAFT_47741</name>
</gene>
<dbReference type="AlphaFoldDB" id="A0A1E4SM32"/>
<name>A0A1E4SM32_9ASCO</name>
<organism evidence="6 7">
    <name type="scientific">Suhomyces tanzawaensis NRRL Y-17324</name>
    <dbReference type="NCBI Taxonomy" id="984487"/>
    <lineage>
        <taxon>Eukaryota</taxon>
        <taxon>Fungi</taxon>
        <taxon>Dikarya</taxon>
        <taxon>Ascomycota</taxon>
        <taxon>Saccharomycotina</taxon>
        <taxon>Pichiomycetes</taxon>
        <taxon>Debaryomycetaceae</taxon>
        <taxon>Suhomyces</taxon>
    </lineage>
</organism>
<dbReference type="STRING" id="984487.A0A1E4SM32"/>
<reference evidence="7" key="1">
    <citation type="submission" date="2016-05" db="EMBL/GenBank/DDBJ databases">
        <title>Comparative genomics of biotechnologically important yeasts.</title>
        <authorList>
            <consortium name="DOE Joint Genome Institute"/>
            <person name="Riley R."/>
            <person name="Haridas S."/>
            <person name="Wolfe K.H."/>
            <person name="Lopes M.R."/>
            <person name="Hittinger C.T."/>
            <person name="Goker M."/>
            <person name="Salamov A."/>
            <person name="Wisecaver J."/>
            <person name="Long T.M."/>
            <person name="Aerts A.L."/>
            <person name="Barry K."/>
            <person name="Choi C."/>
            <person name="Clum A."/>
            <person name="Coughlan A.Y."/>
            <person name="Deshpande S."/>
            <person name="Douglass A.P."/>
            <person name="Hanson S.J."/>
            <person name="Klenk H.-P."/>
            <person name="Labutti K."/>
            <person name="Lapidus A."/>
            <person name="Lindquist E."/>
            <person name="Lipzen A."/>
            <person name="Meier-Kolthoff J.P."/>
            <person name="Ohm R.A."/>
            <person name="Otillar R.P."/>
            <person name="Pangilinan J."/>
            <person name="Peng Y."/>
            <person name="Rokas A."/>
            <person name="Rosa C.A."/>
            <person name="Scheuner C."/>
            <person name="Sibirny A.A."/>
            <person name="Slot J.C."/>
            <person name="Stielow J.B."/>
            <person name="Sun H."/>
            <person name="Kurtzman C.P."/>
            <person name="Blackwell M."/>
            <person name="Grigoriev I.V."/>
            <person name="Jeffries T.W."/>
        </authorList>
    </citation>
    <scope>NUCLEOTIDE SEQUENCE [LARGE SCALE GENOMIC DNA]</scope>
    <source>
        <strain evidence="7">NRRL Y-17324</strain>
    </source>
</reference>
<dbReference type="HAMAP" id="MF_00531">
    <property type="entry name" value="Ribosomal_uS19"/>
    <property type="match status" value="1"/>
</dbReference>
<dbReference type="GO" id="GO:0005763">
    <property type="term" value="C:mitochondrial small ribosomal subunit"/>
    <property type="evidence" value="ECO:0007669"/>
    <property type="project" value="TreeGrafter"/>
</dbReference>
<dbReference type="EMBL" id="KV453910">
    <property type="protein sequence ID" value="ODV80571.1"/>
    <property type="molecule type" value="Genomic_DNA"/>
</dbReference>
<keyword evidence="2 5" id="KW-0689">Ribosomal protein</keyword>
<dbReference type="GO" id="GO:0000028">
    <property type="term" value="P:ribosomal small subunit assembly"/>
    <property type="evidence" value="ECO:0007669"/>
    <property type="project" value="TreeGrafter"/>
</dbReference>
<evidence type="ECO:0000313" key="6">
    <source>
        <dbReference type="EMBL" id="ODV80571.1"/>
    </source>
</evidence>
<dbReference type="Proteomes" id="UP000094285">
    <property type="component" value="Unassembled WGS sequence"/>
</dbReference>
<dbReference type="PIRSF" id="PIRSF002144">
    <property type="entry name" value="Ribosomal_S19"/>
    <property type="match status" value="1"/>
</dbReference>
<comment type="similarity">
    <text evidence="1 5">Belongs to the universal ribosomal protein uS19 family.</text>
</comment>
<dbReference type="PANTHER" id="PTHR11880:SF8">
    <property type="entry name" value="SMALL RIBOSOMAL SUBUNIT PROTEIN US19M"/>
    <property type="match status" value="1"/>
</dbReference>
<dbReference type="PRINTS" id="PR00975">
    <property type="entry name" value="RIBOSOMALS19"/>
</dbReference>
<sequence length="90" mass="10218">MRPAISLLRRSVWKGPHVVPLPIADAIKNGTPIRTNARSCTILPQFVGLQFQIHNGKEYVEVEITDDMVGTKLGEYALTRKKFIYKHTKN</sequence>
<dbReference type="GO" id="GO:0006412">
    <property type="term" value="P:translation"/>
    <property type="evidence" value="ECO:0007669"/>
    <property type="project" value="InterPro"/>
</dbReference>
<proteinExistence type="inferred from homology"/>
<dbReference type="RefSeq" id="XP_020065693.1">
    <property type="nucleotide sequence ID" value="XM_020209498.1"/>
</dbReference>
<evidence type="ECO:0000256" key="5">
    <source>
        <dbReference type="RuleBase" id="RU003485"/>
    </source>
</evidence>
<dbReference type="Pfam" id="PF00203">
    <property type="entry name" value="Ribosomal_S19"/>
    <property type="match status" value="1"/>
</dbReference>
<dbReference type="PANTHER" id="PTHR11880">
    <property type="entry name" value="RIBOSOMAL PROTEIN S19P FAMILY MEMBER"/>
    <property type="match status" value="1"/>
</dbReference>
<evidence type="ECO:0000256" key="2">
    <source>
        <dbReference type="ARBA" id="ARBA00022980"/>
    </source>
</evidence>